<dbReference type="GO" id="GO:0005634">
    <property type="term" value="C:nucleus"/>
    <property type="evidence" value="ECO:0007669"/>
    <property type="project" value="UniProtKB-SubCell"/>
</dbReference>
<evidence type="ECO:0000313" key="5">
    <source>
        <dbReference type="EMBL" id="KAH7145912.1"/>
    </source>
</evidence>
<comment type="caution">
    <text evidence="5">The sequence shown here is derived from an EMBL/GenBank/DDBJ whole genome shotgun (WGS) entry which is preliminary data.</text>
</comment>
<dbReference type="CDD" id="cd12148">
    <property type="entry name" value="fungal_TF_MHR"/>
    <property type="match status" value="1"/>
</dbReference>
<feature type="compositionally biased region" description="Polar residues" evidence="3">
    <location>
        <begin position="139"/>
        <end position="151"/>
    </location>
</feature>
<dbReference type="AlphaFoldDB" id="A0A9P9EVR8"/>
<dbReference type="SMART" id="SM00906">
    <property type="entry name" value="Fungal_trans"/>
    <property type="match status" value="1"/>
</dbReference>
<dbReference type="InterPro" id="IPR050613">
    <property type="entry name" value="Sec_Metabolite_Reg"/>
</dbReference>
<evidence type="ECO:0000256" key="3">
    <source>
        <dbReference type="SAM" id="MobiDB-lite"/>
    </source>
</evidence>
<dbReference type="InterPro" id="IPR007219">
    <property type="entry name" value="XnlR_reg_dom"/>
</dbReference>
<reference evidence="5" key="1">
    <citation type="journal article" date="2021" name="Nat. Commun.">
        <title>Genetic determinants of endophytism in the Arabidopsis root mycobiome.</title>
        <authorList>
            <person name="Mesny F."/>
            <person name="Miyauchi S."/>
            <person name="Thiergart T."/>
            <person name="Pickel B."/>
            <person name="Atanasova L."/>
            <person name="Karlsson M."/>
            <person name="Huettel B."/>
            <person name="Barry K.W."/>
            <person name="Haridas S."/>
            <person name="Chen C."/>
            <person name="Bauer D."/>
            <person name="Andreopoulos W."/>
            <person name="Pangilinan J."/>
            <person name="LaButti K."/>
            <person name="Riley R."/>
            <person name="Lipzen A."/>
            <person name="Clum A."/>
            <person name="Drula E."/>
            <person name="Henrissat B."/>
            <person name="Kohler A."/>
            <person name="Grigoriev I.V."/>
            <person name="Martin F.M."/>
            <person name="Hacquard S."/>
        </authorList>
    </citation>
    <scope>NUCLEOTIDE SEQUENCE</scope>
    <source>
        <strain evidence="5">MPI-CAGE-AT-0021</strain>
    </source>
</reference>
<protein>
    <submittedName>
        <fullName evidence="5">Fungal-specific transcription factor domain-containing protein</fullName>
    </submittedName>
</protein>
<dbReference type="EMBL" id="JAGMUU010000009">
    <property type="protein sequence ID" value="KAH7145912.1"/>
    <property type="molecule type" value="Genomic_DNA"/>
</dbReference>
<keyword evidence="6" id="KW-1185">Reference proteome</keyword>
<name>A0A9P9EVR8_9HYPO</name>
<keyword evidence="2" id="KW-0539">Nucleus</keyword>
<dbReference type="GO" id="GO:0006351">
    <property type="term" value="P:DNA-templated transcription"/>
    <property type="evidence" value="ECO:0007669"/>
    <property type="project" value="InterPro"/>
</dbReference>
<evidence type="ECO:0000256" key="2">
    <source>
        <dbReference type="ARBA" id="ARBA00023242"/>
    </source>
</evidence>
<dbReference type="PANTHER" id="PTHR31001">
    <property type="entry name" value="UNCHARACTERIZED TRANSCRIPTIONAL REGULATORY PROTEIN"/>
    <property type="match status" value="1"/>
</dbReference>
<dbReference type="Pfam" id="PF04082">
    <property type="entry name" value="Fungal_trans"/>
    <property type="match status" value="1"/>
</dbReference>
<evidence type="ECO:0000313" key="6">
    <source>
        <dbReference type="Proteomes" id="UP000717696"/>
    </source>
</evidence>
<evidence type="ECO:0000256" key="1">
    <source>
        <dbReference type="ARBA" id="ARBA00004123"/>
    </source>
</evidence>
<evidence type="ECO:0000259" key="4">
    <source>
        <dbReference type="SMART" id="SM00906"/>
    </source>
</evidence>
<sequence>MRPQHSLFQLHQGASSRFSLFLRLAPNHLCPLSLRGYSTFSCASGTTAHLPCPVLSQSISTPSSREPHGPQSSPCSQANVTCTPSIPAPARKRRRPNQDLQERLARCEELLKQYADGTVPSPTLQHAQLPQTRDRDGSQSEVSASTPSGYDSTPRWKPAGKMVKDDGGVRFMDSYLWASIHEELHAMREIVDTDDPEECSVLGSEDLSPDPNVDLLLPGDSSGRSIEELQPDPVHIFRLWQIFLDRVNPLMKVIHVPSVQPYVMDATTNMENIPVNYQALLFSVFTMAAVSMTDVECTQMLGCSRDEAIRRFTMGTKLSLQKFNFLKNYDMVVLQSLLLYLISLQNRYDRHAAWIISGMVVRIAQKMGYHRDGESLHLTPFETEMRRRMWWQIILQDAKNAMVSGLSNSMLPSNWDTKMPQNVNDADLFPGSTEPLQPREGPTEMAFCLVGYQIANFLVNSEFLHGTPGLEAAIMGISEELPVPYPSIERYRELVSDLEDKLHAVELRYIDASAGPAHVAALSIRPMLISKMKEMLVPMKEQPEWGTEILCSRDNLFKIFIMNNEHSTNAYEVMEHTGFLWFTKLHFQLDMFAVMTGQLLLRSSGTLVDRAWNLIDKIYHFHVELFDMNQKAYAAQAQLVLKAWKVREKAHAQAGRTLEYPAFIYRLQECSPADARGSEPPVQITLPQPPTTSAQITDMDQFLGGYLDVSALSWDMNWEANNNAQQSQIPASIFGGFGMGGMH</sequence>
<feature type="region of interest" description="Disordered" evidence="3">
    <location>
        <begin position="58"/>
        <end position="99"/>
    </location>
</feature>
<feature type="compositionally biased region" description="Polar residues" evidence="3">
    <location>
        <begin position="120"/>
        <end position="131"/>
    </location>
</feature>
<dbReference type="GO" id="GO:0003677">
    <property type="term" value="F:DNA binding"/>
    <property type="evidence" value="ECO:0007669"/>
    <property type="project" value="InterPro"/>
</dbReference>
<dbReference type="GO" id="GO:0008270">
    <property type="term" value="F:zinc ion binding"/>
    <property type="evidence" value="ECO:0007669"/>
    <property type="project" value="InterPro"/>
</dbReference>
<gene>
    <name evidence="5" type="ORF">B0J13DRAFT_331474</name>
</gene>
<comment type="subcellular location">
    <subcellularLocation>
        <location evidence="1">Nucleus</location>
    </subcellularLocation>
</comment>
<feature type="region of interest" description="Disordered" evidence="3">
    <location>
        <begin position="115"/>
        <end position="159"/>
    </location>
</feature>
<proteinExistence type="predicted"/>
<dbReference type="Proteomes" id="UP000717696">
    <property type="component" value="Unassembled WGS sequence"/>
</dbReference>
<accession>A0A9P9EVR8</accession>
<dbReference type="OrthoDB" id="2269373at2759"/>
<dbReference type="PANTHER" id="PTHR31001:SF85">
    <property type="entry name" value="ZN(II)2CYS6 TRANSCRIPTION FACTOR (EUROFUNG)"/>
    <property type="match status" value="1"/>
</dbReference>
<feature type="domain" description="Xylanolytic transcriptional activator regulatory" evidence="4">
    <location>
        <begin position="353"/>
        <end position="426"/>
    </location>
</feature>
<organism evidence="5 6">
    <name type="scientific">Dactylonectria estremocensis</name>
    <dbReference type="NCBI Taxonomy" id="1079267"/>
    <lineage>
        <taxon>Eukaryota</taxon>
        <taxon>Fungi</taxon>
        <taxon>Dikarya</taxon>
        <taxon>Ascomycota</taxon>
        <taxon>Pezizomycotina</taxon>
        <taxon>Sordariomycetes</taxon>
        <taxon>Hypocreomycetidae</taxon>
        <taxon>Hypocreales</taxon>
        <taxon>Nectriaceae</taxon>
        <taxon>Dactylonectria</taxon>
    </lineage>
</organism>
<feature type="compositionally biased region" description="Polar residues" evidence="3">
    <location>
        <begin position="58"/>
        <end position="84"/>
    </location>
</feature>